<dbReference type="AlphaFoldDB" id="A0A382MJD6"/>
<evidence type="ECO:0000256" key="1">
    <source>
        <dbReference type="SAM" id="MobiDB-lite"/>
    </source>
</evidence>
<gene>
    <name evidence="2" type="ORF">METZ01_LOCUS301710</name>
</gene>
<protein>
    <submittedName>
        <fullName evidence="2">Uncharacterized protein</fullName>
    </submittedName>
</protein>
<feature type="non-terminal residue" evidence="2">
    <location>
        <position position="25"/>
    </location>
</feature>
<sequence length="25" mass="2681">MAIQAVSRPLGKDSIHLRSMNPAST</sequence>
<reference evidence="2" key="1">
    <citation type="submission" date="2018-05" db="EMBL/GenBank/DDBJ databases">
        <authorList>
            <person name="Lanie J.A."/>
            <person name="Ng W.-L."/>
            <person name="Kazmierczak K.M."/>
            <person name="Andrzejewski T.M."/>
            <person name="Davidsen T.M."/>
            <person name="Wayne K.J."/>
            <person name="Tettelin H."/>
            <person name="Glass J.I."/>
            <person name="Rusch D."/>
            <person name="Podicherti R."/>
            <person name="Tsui H.-C.T."/>
            <person name="Winkler M.E."/>
        </authorList>
    </citation>
    <scope>NUCLEOTIDE SEQUENCE</scope>
</reference>
<accession>A0A382MJD6</accession>
<feature type="region of interest" description="Disordered" evidence="1">
    <location>
        <begin position="1"/>
        <end position="25"/>
    </location>
</feature>
<evidence type="ECO:0000313" key="2">
    <source>
        <dbReference type="EMBL" id="SVC48856.1"/>
    </source>
</evidence>
<dbReference type="EMBL" id="UINC01093990">
    <property type="protein sequence ID" value="SVC48856.1"/>
    <property type="molecule type" value="Genomic_DNA"/>
</dbReference>
<organism evidence="2">
    <name type="scientific">marine metagenome</name>
    <dbReference type="NCBI Taxonomy" id="408172"/>
    <lineage>
        <taxon>unclassified sequences</taxon>
        <taxon>metagenomes</taxon>
        <taxon>ecological metagenomes</taxon>
    </lineage>
</organism>
<name>A0A382MJD6_9ZZZZ</name>
<proteinExistence type="predicted"/>